<organism evidence="1 2">
    <name type="scientific">Plasmodium vivax North Korean</name>
    <dbReference type="NCBI Taxonomy" id="1035514"/>
    <lineage>
        <taxon>Eukaryota</taxon>
        <taxon>Sar</taxon>
        <taxon>Alveolata</taxon>
        <taxon>Apicomplexa</taxon>
        <taxon>Aconoidasida</taxon>
        <taxon>Haemosporida</taxon>
        <taxon>Plasmodiidae</taxon>
        <taxon>Plasmodium</taxon>
        <taxon>Plasmodium (Plasmodium)</taxon>
    </lineage>
</organism>
<dbReference type="Pfam" id="PF05795">
    <property type="entry name" value="Plasmodium_Vir"/>
    <property type="match status" value="1"/>
</dbReference>
<dbReference type="EMBL" id="KQ235622">
    <property type="protein sequence ID" value="KMZ96382.1"/>
    <property type="molecule type" value="Genomic_DNA"/>
</dbReference>
<gene>
    <name evidence="1" type="ORF">PVNG_06338</name>
</gene>
<protein>
    <submittedName>
        <fullName evidence="1">Uncharacterized protein</fullName>
    </submittedName>
</protein>
<dbReference type="AlphaFoldDB" id="A0A0J9TNS6"/>
<evidence type="ECO:0000313" key="1">
    <source>
        <dbReference type="EMBL" id="KMZ96382.1"/>
    </source>
</evidence>
<reference evidence="1 2" key="1">
    <citation type="submission" date="2011-09" db="EMBL/GenBank/DDBJ databases">
        <title>The Genome Sequence of Plasmodium vivax North Korean.</title>
        <authorList>
            <consortium name="The Broad Institute Genome Sequencing Platform"/>
            <consortium name="The Broad Institute Genome Sequencing Center for Infectious Disease"/>
            <person name="Neafsey D."/>
            <person name="Carlton J."/>
            <person name="Barnwell J."/>
            <person name="Collins W."/>
            <person name="Escalante A."/>
            <person name="Mullikin J."/>
            <person name="Saul A."/>
            <person name="Guigo R."/>
            <person name="Camara F."/>
            <person name="Young S.K."/>
            <person name="Zeng Q."/>
            <person name="Gargeya S."/>
            <person name="Fitzgerald M."/>
            <person name="Haas B."/>
            <person name="Abouelleil A."/>
            <person name="Alvarado L."/>
            <person name="Arachchi H.M."/>
            <person name="Berlin A."/>
            <person name="Brown A."/>
            <person name="Chapman S.B."/>
            <person name="Chen Z."/>
            <person name="Dunbar C."/>
            <person name="Freedman E."/>
            <person name="Gearin G."/>
            <person name="Gellesch M."/>
            <person name="Goldberg J."/>
            <person name="Griggs A."/>
            <person name="Gujja S."/>
            <person name="Heiman D."/>
            <person name="Howarth C."/>
            <person name="Larson L."/>
            <person name="Lui A."/>
            <person name="MacDonald P.J.P."/>
            <person name="Montmayeur A."/>
            <person name="Murphy C."/>
            <person name="Neiman D."/>
            <person name="Pearson M."/>
            <person name="Priest M."/>
            <person name="Roberts A."/>
            <person name="Saif S."/>
            <person name="Shea T."/>
            <person name="Shenoy N."/>
            <person name="Sisk P."/>
            <person name="Stolte C."/>
            <person name="Sykes S."/>
            <person name="Wortman J."/>
            <person name="Nusbaum C."/>
            <person name="Birren B."/>
        </authorList>
    </citation>
    <scope>NUCLEOTIDE SEQUENCE [LARGE SCALE GENOMIC DNA]</scope>
    <source>
        <strain evidence="1 2">North Korean</strain>
    </source>
</reference>
<sequence length="82" mass="10015">MSYLIHEKISNLNNTNYDKEVFKQFQDFAKELTQKIGASTCKEKFDYLNADVIHKMKILYKLYDYYNELKRLNYFLMIIKNK</sequence>
<evidence type="ECO:0000313" key="2">
    <source>
        <dbReference type="Proteomes" id="UP000053239"/>
    </source>
</evidence>
<proteinExistence type="predicted"/>
<name>A0A0J9TNS6_PLAVI</name>
<dbReference type="InterPro" id="IPR008780">
    <property type="entry name" value="Plasmodium_Vir"/>
</dbReference>
<dbReference type="Proteomes" id="UP000053239">
    <property type="component" value="Unassembled WGS sequence"/>
</dbReference>
<accession>A0A0J9TNS6</accession>